<keyword evidence="4" id="KW-0812">Transmembrane</keyword>
<feature type="transmembrane region" description="Helical" evidence="4">
    <location>
        <begin position="95"/>
        <end position="117"/>
    </location>
</feature>
<accession>A0A365H6V5</accession>
<dbReference type="Proteomes" id="UP000251891">
    <property type="component" value="Unassembled WGS sequence"/>
</dbReference>
<gene>
    <name evidence="5" type="ORF">DPM19_13285</name>
</gene>
<evidence type="ECO:0000313" key="6">
    <source>
        <dbReference type="Proteomes" id="UP000251891"/>
    </source>
</evidence>
<name>A0A365H6V5_9ACTN</name>
<evidence type="ECO:0000256" key="4">
    <source>
        <dbReference type="SAM" id="Phobius"/>
    </source>
</evidence>
<comment type="caution">
    <text evidence="5">The sequence shown here is derived from an EMBL/GenBank/DDBJ whole genome shotgun (WGS) entry which is preliminary data.</text>
</comment>
<dbReference type="InterPro" id="IPR041916">
    <property type="entry name" value="Anti_sigma_zinc_sf"/>
</dbReference>
<keyword evidence="1" id="KW-0805">Transcription regulation</keyword>
<dbReference type="Gene3D" id="1.10.10.1320">
    <property type="entry name" value="Anti-sigma factor, zinc-finger domain"/>
    <property type="match status" value="1"/>
</dbReference>
<evidence type="ECO:0000256" key="2">
    <source>
        <dbReference type="ARBA" id="ARBA00023163"/>
    </source>
</evidence>
<reference evidence="5 6" key="1">
    <citation type="submission" date="2018-06" db="EMBL/GenBank/DDBJ databases">
        <title>Actinomadura craniellae sp. nov. isolated from marine sponge Craniella sp.</title>
        <authorList>
            <person name="Li L."/>
            <person name="Xu Q.H."/>
            <person name="Lin H.W."/>
            <person name="Lu Y.H."/>
        </authorList>
    </citation>
    <scope>NUCLEOTIDE SEQUENCE [LARGE SCALE GENOMIC DNA]</scope>
    <source>
        <strain evidence="5 6">LHW63021</strain>
    </source>
</reference>
<keyword evidence="6" id="KW-1185">Reference proteome</keyword>
<keyword evidence="4" id="KW-0472">Membrane</keyword>
<evidence type="ECO:0000256" key="3">
    <source>
        <dbReference type="SAM" id="MobiDB-lite"/>
    </source>
</evidence>
<dbReference type="RefSeq" id="WP_111866921.1">
    <property type="nucleotide sequence ID" value="NZ_QLYX01000005.1"/>
</dbReference>
<keyword evidence="2" id="KW-0804">Transcription</keyword>
<organism evidence="5 6">
    <name type="scientific">Actinomadura craniellae</name>
    <dbReference type="NCBI Taxonomy" id="2231787"/>
    <lineage>
        <taxon>Bacteria</taxon>
        <taxon>Bacillati</taxon>
        <taxon>Actinomycetota</taxon>
        <taxon>Actinomycetes</taxon>
        <taxon>Streptosporangiales</taxon>
        <taxon>Thermomonosporaceae</taxon>
        <taxon>Actinomadura</taxon>
    </lineage>
</organism>
<dbReference type="AlphaFoldDB" id="A0A365H6V5"/>
<protein>
    <recommendedName>
        <fullName evidence="7">Zinc-finger domain-containing protein</fullName>
    </recommendedName>
</protein>
<sequence>MNPAHLDYDTLAELAEGLLDHEHAASANEHLDDCAECRERSAELADVSRILAEAPAPDMPADLAARLDAAIMAEAMSSSTVTSLTHRRAGRRWQILSVAAASVVAIGGGVLIGGAVLKGADSPEGTAQATPPRVADPTDRGASEGALSSRSDRSGYPVLRSGTDYRSGTLAERLRAGLASPPPPGGGAAPAELAGCVSAVAGNRQPYLVEVARYEGAPATLVLLPAGEGRFDVVVAGPGCAAGRPDVVQRLQISR</sequence>
<evidence type="ECO:0000313" key="5">
    <source>
        <dbReference type="EMBL" id="RAY14716.1"/>
    </source>
</evidence>
<dbReference type="OrthoDB" id="3473545at2"/>
<feature type="region of interest" description="Disordered" evidence="3">
    <location>
        <begin position="122"/>
        <end position="162"/>
    </location>
</feature>
<proteinExistence type="predicted"/>
<dbReference type="EMBL" id="QLYX01000005">
    <property type="protein sequence ID" value="RAY14716.1"/>
    <property type="molecule type" value="Genomic_DNA"/>
</dbReference>
<evidence type="ECO:0008006" key="7">
    <source>
        <dbReference type="Google" id="ProtNLM"/>
    </source>
</evidence>
<evidence type="ECO:0000256" key="1">
    <source>
        <dbReference type="ARBA" id="ARBA00023015"/>
    </source>
</evidence>
<keyword evidence="4" id="KW-1133">Transmembrane helix</keyword>